<keyword evidence="3" id="KW-1185">Reference proteome</keyword>
<organism evidence="2 3">
    <name type="scientific">Nephila pilipes</name>
    <name type="common">Giant wood spider</name>
    <name type="synonym">Nephila maculata</name>
    <dbReference type="NCBI Taxonomy" id="299642"/>
    <lineage>
        <taxon>Eukaryota</taxon>
        <taxon>Metazoa</taxon>
        <taxon>Ecdysozoa</taxon>
        <taxon>Arthropoda</taxon>
        <taxon>Chelicerata</taxon>
        <taxon>Arachnida</taxon>
        <taxon>Araneae</taxon>
        <taxon>Araneomorphae</taxon>
        <taxon>Entelegynae</taxon>
        <taxon>Araneoidea</taxon>
        <taxon>Nephilidae</taxon>
        <taxon>Nephila</taxon>
    </lineage>
</organism>
<feature type="compositionally biased region" description="Polar residues" evidence="1">
    <location>
        <begin position="305"/>
        <end position="323"/>
    </location>
</feature>
<feature type="region of interest" description="Disordered" evidence="1">
    <location>
        <begin position="291"/>
        <end position="323"/>
    </location>
</feature>
<feature type="region of interest" description="Disordered" evidence="1">
    <location>
        <begin position="214"/>
        <end position="262"/>
    </location>
</feature>
<accession>A0A8X6QPZ9</accession>
<name>A0A8X6QPZ9_NEPPI</name>
<reference evidence="2" key="1">
    <citation type="submission" date="2020-08" db="EMBL/GenBank/DDBJ databases">
        <title>Multicomponent nature underlies the extraordinary mechanical properties of spider dragline silk.</title>
        <authorList>
            <person name="Kono N."/>
            <person name="Nakamura H."/>
            <person name="Mori M."/>
            <person name="Yoshida Y."/>
            <person name="Ohtoshi R."/>
            <person name="Malay A.D."/>
            <person name="Moran D.A.P."/>
            <person name="Tomita M."/>
            <person name="Numata K."/>
            <person name="Arakawa K."/>
        </authorList>
    </citation>
    <scope>NUCLEOTIDE SEQUENCE</scope>
</reference>
<dbReference type="EMBL" id="BMAW01084317">
    <property type="protein sequence ID" value="GFU38030.1"/>
    <property type="molecule type" value="Genomic_DNA"/>
</dbReference>
<sequence length="396" mass="44415">NIHKSSGQRNQWTTWILRAPCAGVKLLWQAMITNQLSQYSAEALKHGKKTSFVHAKSSLVLRGVLPKRSSKYEESSFVTCVPGPRAVSAYLKRPVHSDSTLTATCKNLTDENNFSLKENPSKSEMEKLKSFKIEKKGNEGSYFSLMEGLTCKEPKRGGVVRSKSFGNDCKDSIPFIDCVDENNSGTESNIIYIREYKPKNDCSNDNVLEMKVVNPENSEETEGYAKSNLSESAPGTPKTTDKLIQTDESHETASLGKRTPKKKFPRLGTFERIKIENRKIISEDYQASRPCRTRTGTTAKHRRQPTNTVSKEQLLKSDSTSPIVETNPVKQSIVSIRQKHGSSCFGRFWKKDAEKKEKFNSRSVHSVESTLKIKNDVPPDYEASLQLPGTSHVSLD</sequence>
<feature type="compositionally biased region" description="Polar residues" evidence="1">
    <location>
        <begin position="387"/>
        <end position="396"/>
    </location>
</feature>
<dbReference type="AlphaFoldDB" id="A0A8X6QPZ9"/>
<comment type="caution">
    <text evidence="2">The sequence shown here is derived from an EMBL/GenBank/DDBJ whole genome shotgun (WGS) entry which is preliminary data.</text>
</comment>
<feature type="compositionally biased region" description="Basic and acidic residues" evidence="1">
    <location>
        <begin position="239"/>
        <end position="251"/>
    </location>
</feature>
<gene>
    <name evidence="2" type="primary">AVEN_198723_1</name>
    <name evidence="2" type="ORF">NPIL_344961</name>
</gene>
<feature type="region of interest" description="Disordered" evidence="1">
    <location>
        <begin position="374"/>
        <end position="396"/>
    </location>
</feature>
<evidence type="ECO:0000313" key="3">
    <source>
        <dbReference type="Proteomes" id="UP000887013"/>
    </source>
</evidence>
<protein>
    <submittedName>
        <fullName evidence="2">Uncharacterized protein</fullName>
    </submittedName>
</protein>
<feature type="non-terminal residue" evidence="2">
    <location>
        <position position="396"/>
    </location>
</feature>
<evidence type="ECO:0000256" key="1">
    <source>
        <dbReference type="SAM" id="MobiDB-lite"/>
    </source>
</evidence>
<dbReference type="Proteomes" id="UP000887013">
    <property type="component" value="Unassembled WGS sequence"/>
</dbReference>
<evidence type="ECO:0000313" key="2">
    <source>
        <dbReference type="EMBL" id="GFU38030.1"/>
    </source>
</evidence>
<dbReference type="OrthoDB" id="6429179at2759"/>
<proteinExistence type="predicted"/>